<evidence type="ECO:0000256" key="1">
    <source>
        <dbReference type="ARBA" id="ARBA00022485"/>
    </source>
</evidence>
<keyword evidence="2 8" id="KW-0963">Cytoplasm</keyword>
<feature type="binding site" evidence="8">
    <location>
        <position position="165"/>
    </location>
    <ligand>
        <name>[4Fe-4S] cluster</name>
        <dbReference type="ChEBI" id="CHEBI:49883"/>
        <label>2</label>
        <note>4Fe-4S-S-AdoMet</note>
    </ligand>
</feature>
<comment type="similarity">
    <text evidence="8">Belongs to the methylthiotransferase family. RimO subfamily.</text>
</comment>
<dbReference type="InterPro" id="IPR012340">
    <property type="entry name" value="NA-bd_OB-fold"/>
</dbReference>
<dbReference type="GO" id="GO:0005829">
    <property type="term" value="C:cytosol"/>
    <property type="evidence" value="ECO:0007669"/>
    <property type="project" value="TreeGrafter"/>
</dbReference>
<dbReference type="GO" id="GO:0103039">
    <property type="term" value="F:protein methylthiotransferase activity"/>
    <property type="evidence" value="ECO:0007669"/>
    <property type="project" value="UniProtKB-EC"/>
</dbReference>
<dbReference type="InterPro" id="IPR005840">
    <property type="entry name" value="Ribosomal_uS12_MeSTrfase_RimO"/>
</dbReference>
<dbReference type="Pfam" id="PF04055">
    <property type="entry name" value="Radical_SAM"/>
    <property type="match status" value="1"/>
</dbReference>
<evidence type="ECO:0000313" key="12">
    <source>
        <dbReference type="Proteomes" id="UP000824179"/>
    </source>
</evidence>
<reference evidence="11" key="2">
    <citation type="journal article" date="2021" name="PeerJ">
        <title>Extensive microbial diversity within the chicken gut microbiome revealed by metagenomics and culture.</title>
        <authorList>
            <person name="Gilroy R."/>
            <person name="Ravi A."/>
            <person name="Getino M."/>
            <person name="Pursley I."/>
            <person name="Horton D.L."/>
            <person name="Alikhan N.F."/>
            <person name="Baker D."/>
            <person name="Gharbi K."/>
            <person name="Hall N."/>
            <person name="Watson M."/>
            <person name="Adriaenssens E.M."/>
            <person name="Foster-Nyarko E."/>
            <person name="Jarju S."/>
            <person name="Secka A."/>
            <person name="Antonio M."/>
            <person name="Oren A."/>
            <person name="Chaudhuri R.R."/>
            <person name="La Ragione R."/>
            <person name="Hildebrand F."/>
            <person name="Pallen M.J."/>
        </authorList>
    </citation>
    <scope>NUCLEOTIDE SEQUENCE</scope>
    <source>
        <strain evidence="11">ChiW25-3613</strain>
    </source>
</reference>
<evidence type="ECO:0000259" key="9">
    <source>
        <dbReference type="PROSITE" id="PS51449"/>
    </source>
</evidence>
<evidence type="ECO:0000256" key="3">
    <source>
        <dbReference type="ARBA" id="ARBA00022679"/>
    </source>
</evidence>
<comment type="function">
    <text evidence="8">Catalyzes the methylthiolation of an aspartic acid residue of ribosomal protein uS12.</text>
</comment>
<dbReference type="Proteomes" id="UP000824179">
    <property type="component" value="Unassembled WGS sequence"/>
</dbReference>
<evidence type="ECO:0000256" key="2">
    <source>
        <dbReference type="ARBA" id="ARBA00022490"/>
    </source>
</evidence>
<dbReference type="Gene3D" id="3.80.30.20">
    <property type="entry name" value="tm_1862 like domain"/>
    <property type="match status" value="1"/>
</dbReference>
<evidence type="ECO:0000313" key="11">
    <source>
        <dbReference type="EMBL" id="HIR39250.1"/>
    </source>
</evidence>
<keyword evidence="1 8" id="KW-0004">4Fe-4S</keyword>
<dbReference type="PANTHER" id="PTHR43837:SF1">
    <property type="entry name" value="RIBOSOMAL PROTEIN US12 METHYLTHIOTRANSFERASE RIMO"/>
    <property type="match status" value="1"/>
</dbReference>
<keyword evidence="3 8" id="KW-0808">Transferase</keyword>
<comment type="subcellular location">
    <subcellularLocation>
        <location evidence="8">Cytoplasm</location>
    </subcellularLocation>
</comment>
<dbReference type="SFLD" id="SFLDG01082">
    <property type="entry name" value="B12-binding_domain_containing"/>
    <property type="match status" value="1"/>
</dbReference>
<dbReference type="Pfam" id="PF00919">
    <property type="entry name" value="UPF0004"/>
    <property type="match status" value="1"/>
</dbReference>
<dbReference type="InterPro" id="IPR005839">
    <property type="entry name" value="Methylthiotransferase"/>
</dbReference>
<organism evidence="11 12">
    <name type="scientific">Candidatus Coproplasma stercoripullorum</name>
    <dbReference type="NCBI Taxonomy" id="2840751"/>
    <lineage>
        <taxon>Bacteria</taxon>
        <taxon>Bacillati</taxon>
        <taxon>Bacillota</taxon>
        <taxon>Clostridia</taxon>
        <taxon>Eubacteriales</taxon>
        <taxon>Candidatus Coproplasma</taxon>
    </lineage>
</organism>
<feature type="binding site" evidence="8">
    <location>
        <position position="162"/>
    </location>
    <ligand>
        <name>[4Fe-4S] cluster</name>
        <dbReference type="ChEBI" id="CHEBI:49883"/>
        <label>2</label>
        <note>4Fe-4S-S-AdoMet</note>
    </ligand>
</feature>
<keyword evidence="7 8" id="KW-0411">Iron-sulfur</keyword>
<keyword evidence="11" id="KW-0687">Ribonucleoprotein</keyword>
<dbReference type="FunFam" id="3.80.30.20:FF:000001">
    <property type="entry name" value="tRNA-2-methylthio-N(6)-dimethylallyladenosine synthase 2"/>
    <property type="match status" value="1"/>
</dbReference>
<dbReference type="Gene3D" id="2.40.50.140">
    <property type="entry name" value="Nucleic acid-binding proteins"/>
    <property type="match status" value="1"/>
</dbReference>
<keyword evidence="5 8" id="KW-0479">Metal-binding</keyword>
<dbReference type="Pfam" id="PF18693">
    <property type="entry name" value="TRAM_2"/>
    <property type="match status" value="1"/>
</dbReference>
<feature type="binding site" evidence="8">
    <location>
        <position position="16"/>
    </location>
    <ligand>
        <name>[4Fe-4S] cluster</name>
        <dbReference type="ChEBI" id="CHEBI:49883"/>
        <label>1</label>
    </ligand>
</feature>
<reference evidence="11" key="1">
    <citation type="submission" date="2020-10" db="EMBL/GenBank/DDBJ databases">
        <authorList>
            <person name="Gilroy R."/>
        </authorList>
    </citation>
    <scope>NUCLEOTIDE SEQUENCE</scope>
    <source>
        <strain evidence="11">ChiW25-3613</strain>
    </source>
</reference>
<dbReference type="InterPro" id="IPR006638">
    <property type="entry name" value="Elp3/MiaA/NifB-like_rSAM"/>
</dbReference>
<dbReference type="InterPro" id="IPR007197">
    <property type="entry name" value="rSAM"/>
</dbReference>
<dbReference type="GO" id="GO:0035600">
    <property type="term" value="P:tRNA methylthiolation"/>
    <property type="evidence" value="ECO:0007669"/>
    <property type="project" value="UniProtKB-ARBA"/>
</dbReference>
<feature type="domain" description="Radical SAM core" evidence="10">
    <location>
        <begin position="144"/>
        <end position="372"/>
    </location>
</feature>
<dbReference type="EC" id="2.8.4.4" evidence="8"/>
<dbReference type="GO" id="GO:0051539">
    <property type="term" value="F:4 iron, 4 sulfur cluster binding"/>
    <property type="evidence" value="ECO:0007669"/>
    <property type="project" value="UniProtKB-UniRule"/>
</dbReference>
<accession>A0A9D1AFR5</accession>
<dbReference type="SFLD" id="SFLDF00274">
    <property type="entry name" value="ribosomal_protein_S12_methylth"/>
    <property type="match status" value="1"/>
</dbReference>
<dbReference type="NCBIfam" id="TIGR01125">
    <property type="entry name" value="30S ribosomal protein S12 methylthiotransferase RimO"/>
    <property type="match status" value="1"/>
</dbReference>
<sequence>MTDYSHKKFGLISLGCDKNRVDAEKLLAQIVARGCEITNDISGAQVLIINTCSFLEDARREAIDTIIECASYKQSGVLEKLVVTGCLPQKFIGELYDELTEADVFLGTYDYDKFFEALERAYAEGRCNMVGTGENPFTCARVITTPLHYAYLKIADGCNNRCTYCLIPKIRGGYFSYPMEKLLEEAESLGDVAELIVVAQDVTRYGIDLYGQKKLRELLQKLTVLDNINSVRLLYCYPEMIDDELIALVAQNPKIIKYLDIPFQHSEDRVLKMMNRRGTRNSYLGLVKKLREEIPGIAIRSTFICGFPTETEEESAALGSFLREAQLDNCGFFAYSREEGTPAYKIKGQIPATVKRRRVRDMYAVQREISLNKLKAHVGKQLKVLCDGISEEDGCFCGRAYFQAPDIDGKVLFNSPFAGQGRYYDVLITGCDSYNLYGRTEDYSDE</sequence>
<feature type="binding site" evidence="8">
    <location>
        <position position="86"/>
    </location>
    <ligand>
        <name>[4Fe-4S] cluster</name>
        <dbReference type="ChEBI" id="CHEBI:49883"/>
        <label>1</label>
    </ligand>
</feature>
<dbReference type="SMART" id="SM00729">
    <property type="entry name" value="Elp3"/>
    <property type="match status" value="1"/>
</dbReference>
<evidence type="ECO:0000256" key="6">
    <source>
        <dbReference type="ARBA" id="ARBA00023004"/>
    </source>
</evidence>
<dbReference type="InterPro" id="IPR038135">
    <property type="entry name" value="Methylthiotransferase_N_sf"/>
</dbReference>
<proteinExistence type="inferred from homology"/>
<dbReference type="Gene3D" id="3.40.50.12160">
    <property type="entry name" value="Methylthiotransferase, N-terminal domain"/>
    <property type="match status" value="1"/>
</dbReference>
<feature type="domain" description="MTTase N-terminal" evidence="9">
    <location>
        <begin position="7"/>
        <end position="123"/>
    </location>
</feature>
<dbReference type="EMBL" id="DVHB01000049">
    <property type="protein sequence ID" value="HIR39250.1"/>
    <property type="molecule type" value="Genomic_DNA"/>
</dbReference>
<dbReference type="NCBIfam" id="TIGR00089">
    <property type="entry name" value="MiaB/RimO family radical SAM methylthiotransferase"/>
    <property type="match status" value="1"/>
</dbReference>
<dbReference type="GO" id="GO:0035599">
    <property type="term" value="F:aspartic acid methylthiotransferase activity"/>
    <property type="evidence" value="ECO:0007669"/>
    <property type="project" value="TreeGrafter"/>
</dbReference>
<dbReference type="GO" id="GO:0046872">
    <property type="term" value="F:metal ion binding"/>
    <property type="evidence" value="ECO:0007669"/>
    <property type="project" value="UniProtKB-KW"/>
</dbReference>
<dbReference type="InterPro" id="IPR002792">
    <property type="entry name" value="TRAM_dom"/>
</dbReference>
<gene>
    <name evidence="8 11" type="primary">rimO</name>
    <name evidence="11" type="ORF">IAB90_02605</name>
</gene>
<dbReference type="InterPro" id="IPR013848">
    <property type="entry name" value="Methylthiotransferase_N"/>
</dbReference>
<dbReference type="HAMAP" id="MF_01865">
    <property type="entry name" value="MTTase_RimO"/>
    <property type="match status" value="1"/>
</dbReference>
<comment type="catalytic activity">
    <reaction evidence="8">
        <text>L-aspartate(89)-[ribosomal protein uS12]-hydrogen + (sulfur carrier)-SH + AH2 + 2 S-adenosyl-L-methionine = 3-methylsulfanyl-L-aspartate(89)-[ribosomal protein uS12]-hydrogen + (sulfur carrier)-H + 5'-deoxyadenosine + L-methionine + A + S-adenosyl-L-homocysteine + 2 H(+)</text>
        <dbReference type="Rhea" id="RHEA:37087"/>
        <dbReference type="Rhea" id="RHEA-COMP:10460"/>
        <dbReference type="Rhea" id="RHEA-COMP:10461"/>
        <dbReference type="Rhea" id="RHEA-COMP:14737"/>
        <dbReference type="Rhea" id="RHEA-COMP:14739"/>
        <dbReference type="ChEBI" id="CHEBI:13193"/>
        <dbReference type="ChEBI" id="CHEBI:15378"/>
        <dbReference type="ChEBI" id="CHEBI:17319"/>
        <dbReference type="ChEBI" id="CHEBI:17499"/>
        <dbReference type="ChEBI" id="CHEBI:29917"/>
        <dbReference type="ChEBI" id="CHEBI:29961"/>
        <dbReference type="ChEBI" id="CHEBI:57844"/>
        <dbReference type="ChEBI" id="CHEBI:57856"/>
        <dbReference type="ChEBI" id="CHEBI:59789"/>
        <dbReference type="ChEBI" id="CHEBI:64428"/>
        <dbReference type="ChEBI" id="CHEBI:73599"/>
        <dbReference type="EC" id="2.8.4.4"/>
    </reaction>
</comment>
<dbReference type="SUPFAM" id="SSF102114">
    <property type="entry name" value="Radical SAM enzymes"/>
    <property type="match status" value="1"/>
</dbReference>
<evidence type="ECO:0000256" key="4">
    <source>
        <dbReference type="ARBA" id="ARBA00022691"/>
    </source>
</evidence>
<dbReference type="InterPro" id="IPR058240">
    <property type="entry name" value="rSAM_sf"/>
</dbReference>
<keyword evidence="4 8" id="KW-0949">S-adenosyl-L-methionine</keyword>
<dbReference type="SFLD" id="SFLDG01061">
    <property type="entry name" value="methylthiotransferase"/>
    <property type="match status" value="1"/>
</dbReference>
<dbReference type="InterPro" id="IPR023404">
    <property type="entry name" value="rSAM_horseshoe"/>
</dbReference>
<keyword evidence="6 8" id="KW-0408">Iron</keyword>
<evidence type="ECO:0000256" key="8">
    <source>
        <dbReference type="HAMAP-Rule" id="MF_01865"/>
    </source>
</evidence>
<comment type="cofactor">
    <cofactor evidence="8">
        <name>[4Fe-4S] cluster</name>
        <dbReference type="ChEBI" id="CHEBI:49883"/>
    </cofactor>
    <text evidence="8">Binds 2 [4Fe-4S] clusters. One cluster is coordinated with 3 cysteines and an exchangeable S-adenosyl-L-methionine.</text>
</comment>
<comment type="caution">
    <text evidence="11">The sequence shown here is derived from an EMBL/GenBank/DDBJ whole genome shotgun (WGS) entry which is preliminary data.</text>
</comment>
<dbReference type="PROSITE" id="PS51449">
    <property type="entry name" value="MTTASE_N"/>
    <property type="match status" value="1"/>
</dbReference>
<dbReference type="InterPro" id="IPR020612">
    <property type="entry name" value="Methylthiotransferase_CS"/>
</dbReference>
<dbReference type="CDD" id="cd01335">
    <property type="entry name" value="Radical_SAM"/>
    <property type="match status" value="1"/>
</dbReference>
<dbReference type="PROSITE" id="PS51918">
    <property type="entry name" value="RADICAL_SAM"/>
    <property type="match status" value="1"/>
</dbReference>
<evidence type="ECO:0000256" key="7">
    <source>
        <dbReference type="ARBA" id="ARBA00023014"/>
    </source>
</evidence>
<dbReference type="GO" id="GO:0140101">
    <property type="term" value="F:catalytic activity, acting on a tRNA"/>
    <property type="evidence" value="ECO:0007669"/>
    <property type="project" value="UniProtKB-ARBA"/>
</dbReference>
<dbReference type="AlphaFoldDB" id="A0A9D1AFR5"/>
<dbReference type="GO" id="GO:0005840">
    <property type="term" value="C:ribosome"/>
    <property type="evidence" value="ECO:0007669"/>
    <property type="project" value="UniProtKB-KW"/>
</dbReference>
<keyword evidence="11" id="KW-0689">Ribosomal protein</keyword>
<feature type="binding site" evidence="8">
    <location>
        <position position="52"/>
    </location>
    <ligand>
        <name>[4Fe-4S] cluster</name>
        <dbReference type="ChEBI" id="CHEBI:49883"/>
        <label>1</label>
    </ligand>
</feature>
<dbReference type="PANTHER" id="PTHR43837">
    <property type="entry name" value="RIBOSOMAL PROTEIN S12 METHYLTHIOTRANSFERASE RIMO"/>
    <property type="match status" value="1"/>
</dbReference>
<protein>
    <recommendedName>
        <fullName evidence="8">Ribosomal protein uS12 methylthiotransferase RimO</fullName>
        <shortName evidence="8">uS12 MTTase</shortName>
        <shortName evidence="8">uS12 methylthiotransferase</shortName>
        <ecNumber evidence="8">2.8.4.4</ecNumber>
    </recommendedName>
    <alternativeName>
        <fullName evidence="8">Ribosomal protein uS12 (aspartate-C(3))-methylthiotransferase</fullName>
    </alternativeName>
    <alternativeName>
        <fullName evidence="8">Ribosome maturation factor RimO</fullName>
    </alternativeName>
</protein>
<dbReference type="PROSITE" id="PS01278">
    <property type="entry name" value="MTTASE_RADICAL"/>
    <property type="match status" value="1"/>
</dbReference>
<feature type="binding site" evidence="8">
    <location>
        <position position="158"/>
    </location>
    <ligand>
        <name>[4Fe-4S] cluster</name>
        <dbReference type="ChEBI" id="CHEBI:49883"/>
        <label>2</label>
        <note>4Fe-4S-S-AdoMet</note>
    </ligand>
</feature>
<evidence type="ECO:0000256" key="5">
    <source>
        <dbReference type="ARBA" id="ARBA00022723"/>
    </source>
</evidence>
<name>A0A9D1AFR5_9FIRM</name>
<evidence type="ECO:0000259" key="10">
    <source>
        <dbReference type="PROSITE" id="PS51918"/>
    </source>
</evidence>
<dbReference type="SFLD" id="SFLDS00029">
    <property type="entry name" value="Radical_SAM"/>
    <property type="match status" value="1"/>
</dbReference>